<protein>
    <recommendedName>
        <fullName evidence="3">DNA-binding protein</fullName>
    </recommendedName>
</protein>
<accession>M1NU99</accession>
<sequence>MNAQGWLNRVTDGDAVNAVAVNADISPATLFRQVKKDGISAENVIAICRAYGHPPVSGLVETGYLTATETGDPALGGTLQNATDKQLLEEIAGRLEGSHTNDPADGD</sequence>
<evidence type="ECO:0000313" key="1">
    <source>
        <dbReference type="EMBL" id="AGF73057.1"/>
    </source>
</evidence>
<gene>
    <name evidence="1" type="ORF">A605_10285</name>
</gene>
<dbReference type="OrthoDB" id="4426754at2"/>
<dbReference type="RefSeq" id="WP_015401473.1">
    <property type="nucleotide sequence ID" value="NC_020302.1"/>
</dbReference>
<evidence type="ECO:0008006" key="3">
    <source>
        <dbReference type="Google" id="ProtNLM"/>
    </source>
</evidence>
<proteinExistence type="predicted"/>
<name>M1NU99_9CORY</name>
<dbReference type="EMBL" id="CP003697">
    <property type="protein sequence ID" value="AGF73057.1"/>
    <property type="molecule type" value="Genomic_DNA"/>
</dbReference>
<dbReference type="eggNOG" id="ENOG5032FSP">
    <property type="taxonomic scope" value="Bacteria"/>
</dbReference>
<dbReference type="AlphaFoldDB" id="M1NU99"/>
<dbReference type="STRING" id="1121362.A605_10285"/>
<dbReference type="KEGG" id="chn:A605_10285"/>
<dbReference type="HOGENOM" id="CLU_170134_0_0_11"/>
<dbReference type="Proteomes" id="UP000011723">
    <property type="component" value="Chromosome"/>
</dbReference>
<dbReference type="PATRIC" id="fig|1121362.3.peg.2081"/>
<organism evidence="1 2">
    <name type="scientific">Corynebacterium halotolerans YIM 70093 = DSM 44683</name>
    <dbReference type="NCBI Taxonomy" id="1121362"/>
    <lineage>
        <taxon>Bacteria</taxon>
        <taxon>Bacillati</taxon>
        <taxon>Actinomycetota</taxon>
        <taxon>Actinomycetes</taxon>
        <taxon>Mycobacteriales</taxon>
        <taxon>Corynebacteriaceae</taxon>
        <taxon>Corynebacterium</taxon>
    </lineage>
</organism>
<reference evidence="1 2" key="1">
    <citation type="journal article" date="2012" name="Stand. Genomic Sci.">
        <title>Genome sequence of the halotolerant bacterium Corynebacterium halotolerans type strain YIM 70093(T) (= DSM 44683(T)).</title>
        <authorList>
            <person name="Ruckert C."/>
            <person name="Albersmeier A."/>
            <person name="Al-Dilaimi A."/>
            <person name="Niehaus K."/>
            <person name="Szczepanowski R."/>
            <person name="Kalinowski J."/>
        </authorList>
    </citation>
    <scope>NUCLEOTIDE SEQUENCE [LARGE SCALE GENOMIC DNA]</scope>
    <source>
        <strain evidence="1">YIM 70093</strain>
    </source>
</reference>
<evidence type="ECO:0000313" key="2">
    <source>
        <dbReference type="Proteomes" id="UP000011723"/>
    </source>
</evidence>
<keyword evidence="2" id="KW-1185">Reference proteome</keyword>